<organism evidence="1 2">
    <name type="scientific">Citrus x changshan-huyou</name>
    <dbReference type="NCBI Taxonomy" id="2935761"/>
    <lineage>
        <taxon>Eukaryota</taxon>
        <taxon>Viridiplantae</taxon>
        <taxon>Streptophyta</taxon>
        <taxon>Embryophyta</taxon>
        <taxon>Tracheophyta</taxon>
        <taxon>Spermatophyta</taxon>
        <taxon>Magnoliopsida</taxon>
        <taxon>eudicotyledons</taxon>
        <taxon>Gunneridae</taxon>
        <taxon>Pentapetalae</taxon>
        <taxon>rosids</taxon>
        <taxon>malvids</taxon>
        <taxon>Sapindales</taxon>
        <taxon>Rutaceae</taxon>
        <taxon>Aurantioideae</taxon>
        <taxon>Citrus</taxon>
    </lineage>
</organism>
<dbReference type="AlphaFoldDB" id="A0AAP0QWG0"/>
<dbReference type="Proteomes" id="UP001428341">
    <property type="component" value="Unassembled WGS sequence"/>
</dbReference>
<protein>
    <submittedName>
        <fullName evidence="1">Uncharacterized protein</fullName>
    </submittedName>
</protein>
<evidence type="ECO:0000313" key="2">
    <source>
        <dbReference type="Proteomes" id="UP001428341"/>
    </source>
</evidence>
<proteinExistence type="predicted"/>
<sequence length="108" mass="12280">MAIVYSMHKIISVSFTLQFELLVARSSIEIELLVVEKVKEIVLMDIAPEMFVVEVKVVDDNGCCGTLLEFEVGDREELQIRLMGIVLSWYISDVLSCEENGMLDYDVM</sequence>
<evidence type="ECO:0000313" key="1">
    <source>
        <dbReference type="EMBL" id="KAK9229902.1"/>
    </source>
</evidence>
<accession>A0AAP0QWG0</accession>
<keyword evidence="2" id="KW-1185">Reference proteome</keyword>
<name>A0AAP0QWG0_9ROSI</name>
<dbReference type="EMBL" id="JBCGBO010000001">
    <property type="protein sequence ID" value="KAK9229902.1"/>
    <property type="molecule type" value="Genomic_DNA"/>
</dbReference>
<comment type="caution">
    <text evidence="1">The sequence shown here is derived from an EMBL/GenBank/DDBJ whole genome shotgun (WGS) entry which is preliminary data.</text>
</comment>
<reference evidence="1 2" key="1">
    <citation type="submission" date="2024-05" db="EMBL/GenBank/DDBJ databases">
        <title>Haplotype-resolved chromosome-level genome assembly of Huyou (Citrus changshanensis).</title>
        <authorList>
            <person name="Miao C."/>
            <person name="Chen W."/>
            <person name="Wu Y."/>
            <person name="Wang L."/>
            <person name="Zhao S."/>
            <person name="Grierson D."/>
            <person name="Xu C."/>
            <person name="Chen K."/>
        </authorList>
    </citation>
    <scope>NUCLEOTIDE SEQUENCE [LARGE SCALE GENOMIC DNA]</scope>
    <source>
        <strain evidence="1">01-14</strain>
        <tissue evidence="1">Leaf</tissue>
    </source>
</reference>
<gene>
    <name evidence="1" type="ORF">WN944_022868</name>
</gene>